<protein>
    <submittedName>
        <fullName evidence="5">AraC family transcriptional regulator</fullName>
    </submittedName>
</protein>
<comment type="caution">
    <text evidence="5">The sequence shown here is derived from an EMBL/GenBank/DDBJ whole genome shotgun (WGS) entry which is preliminary data.</text>
</comment>
<dbReference type="Gene3D" id="1.10.10.60">
    <property type="entry name" value="Homeodomain-like"/>
    <property type="match status" value="1"/>
</dbReference>
<evidence type="ECO:0000256" key="3">
    <source>
        <dbReference type="ARBA" id="ARBA00023163"/>
    </source>
</evidence>
<evidence type="ECO:0000313" key="6">
    <source>
        <dbReference type="Proteomes" id="UP001271780"/>
    </source>
</evidence>
<name>A0ABU4XBL3_9HYPH</name>
<keyword evidence="1" id="KW-0805">Transcription regulation</keyword>
<keyword evidence="6" id="KW-1185">Reference proteome</keyword>
<accession>A0ABU4XBL3</accession>
<dbReference type="RefSeq" id="WP_320315166.1">
    <property type="nucleotide sequence ID" value="NZ_JAVIIX010000001.1"/>
</dbReference>
<organism evidence="5 6">
    <name type="scientific">Mesorhizobium dulcispinae</name>
    <dbReference type="NCBI Taxonomy" id="3072316"/>
    <lineage>
        <taxon>Bacteria</taxon>
        <taxon>Pseudomonadati</taxon>
        <taxon>Pseudomonadota</taxon>
        <taxon>Alphaproteobacteria</taxon>
        <taxon>Hyphomicrobiales</taxon>
        <taxon>Phyllobacteriaceae</taxon>
        <taxon>Mesorhizobium</taxon>
    </lineage>
</organism>
<feature type="domain" description="HTH araC/xylS-type" evidence="4">
    <location>
        <begin position="154"/>
        <end position="251"/>
    </location>
</feature>
<keyword evidence="2" id="KW-0238">DNA-binding</keyword>
<evidence type="ECO:0000256" key="2">
    <source>
        <dbReference type="ARBA" id="ARBA00023125"/>
    </source>
</evidence>
<keyword evidence="3" id="KW-0804">Transcription</keyword>
<proteinExistence type="predicted"/>
<dbReference type="SMART" id="SM00342">
    <property type="entry name" value="HTH_ARAC"/>
    <property type="match status" value="1"/>
</dbReference>
<evidence type="ECO:0000256" key="1">
    <source>
        <dbReference type="ARBA" id="ARBA00023015"/>
    </source>
</evidence>
<dbReference type="Pfam" id="PF12833">
    <property type="entry name" value="HTH_18"/>
    <property type="match status" value="1"/>
</dbReference>
<dbReference type="InterPro" id="IPR018060">
    <property type="entry name" value="HTH_AraC"/>
</dbReference>
<evidence type="ECO:0000313" key="5">
    <source>
        <dbReference type="EMBL" id="MDX8470992.1"/>
    </source>
</evidence>
<gene>
    <name evidence="5" type="ORF">RFM27_02760</name>
</gene>
<dbReference type="InterPro" id="IPR050204">
    <property type="entry name" value="AraC_XylS_family_regulators"/>
</dbReference>
<reference evidence="5 6" key="1">
    <citation type="submission" date="2023-08" db="EMBL/GenBank/DDBJ databases">
        <title>Implementing the SeqCode for naming new Mesorhizobium species isolated from Vachellia karroo root nodules.</title>
        <authorList>
            <person name="Van Lill M."/>
        </authorList>
    </citation>
    <scope>NUCLEOTIDE SEQUENCE [LARGE SCALE GENOMIC DNA]</scope>
    <source>
        <strain evidence="5 6">VK23A</strain>
    </source>
</reference>
<sequence>MQVMGIGRVIFWAGGSLWIGQSFAPVESHSHHAVQIAIGLNDRVQFRMSDAGPWDTFEAAFIPADVVHMFQAPGRMVAHLFCEPESALGRSLIARFGRCQIVGVPSAEIAQYASALHSAFEHGAADEELEEMALDTLYALSGSVSVSSVDPRIPRATEFIAARLSGPLSLADVARHVGLSPGRFRHIFVEETGISFRAFVLWARLNRALELGFGGTSWTDAAYATSFADSAHLSRTMRRMYGLAPSSVRQDVPAALRPMTA</sequence>
<dbReference type="InterPro" id="IPR009057">
    <property type="entry name" value="Homeodomain-like_sf"/>
</dbReference>
<dbReference type="PANTHER" id="PTHR46796">
    <property type="entry name" value="HTH-TYPE TRANSCRIPTIONAL ACTIVATOR RHAS-RELATED"/>
    <property type="match status" value="1"/>
</dbReference>
<evidence type="ECO:0000259" key="4">
    <source>
        <dbReference type="PROSITE" id="PS01124"/>
    </source>
</evidence>
<dbReference type="EMBL" id="JAVIIZ010000001">
    <property type="protein sequence ID" value="MDX8470992.1"/>
    <property type="molecule type" value="Genomic_DNA"/>
</dbReference>
<dbReference type="Proteomes" id="UP001271780">
    <property type="component" value="Unassembled WGS sequence"/>
</dbReference>
<dbReference type="PROSITE" id="PS01124">
    <property type="entry name" value="HTH_ARAC_FAMILY_2"/>
    <property type="match status" value="1"/>
</dbReference>
<dbReference type="SUPFAM" id="SSF46689">
    <property type="entry name" value="Homeodomain-like"/>
    <property type="match status" value="2"/>
</dbReference>